<feature type="transmembrane region" description="Helical" evidence="1">
    <location>
        <begin position="39"/>
        <end position="59"/>
    </location>
</feature>
<gene>
    <name evidence="2" type="ORF">FO441_11405</name>
</gene>
<dbReference type="EMBL" id="VMSJ01000005">
    <property type="protein sequence ID" value="TVT27095.1"/>
    <property type="molecule type" value="Genomic_DNA"/>
</dbReference>
<organism evidence="2 3">
    <name type="scientific">Salinicoccus cyprini</name>
    <dbReference type="NCBI Taxonomy" id="2493691"/>
    <lineage>
        <taxon>Bacteria</taxon>
        <taxon>Bacillati</taxon>
        <taxon>Bacillota</taxon>
        <taxon>Bacilli</taxon>
        <taxon>Bacillales</taxon>
        <taxon>Staphylococcaceae</taxon>
        <taxon>Salinicoccus</taxon>
    </lineage>
</organism>
<evidence type="ECO:0000313" key="2">
    <source>
        <dbReference type="EMBL" id="TVT27095.1"/>
    </source>
</evidence>
<accession>A0A558AS52</accession>
<comment type="caution">
    <text evidence="2">The sequence shown here is derived from an EMBL/GenBank/DDBJ whole genome shotgun (WGS) entry which is preliminary data.</text>
</comment>
<dbReference type="OrthoDB" id="2452746at2"/>
<dbReference type="AlphaFoldDB" id="A0A558AS52"/>
<proteinExistence type="predicted"/>
<keyword evidence="1" id="KW-0812">Transmembrane</keyword>
<dbReference type="Proteomes" id="UP000315103">
    <property type="component" value="Unassembled WGS sequence"/>
</dbReference>
<evidence type="ECO:0000256" key="1">
    <source>
        <dbReference type="SAM" id="Phobius"/>
    </source>
</evidence>
<sequence>MKNPSKVLLVFAGMFGVIGAVMGAHMAGSGGYAFRPVHTHVLVVGWLTLFSWAVFYKVFSIKNTLLTKIHVWTSIVGTTGLTAGMYLHMVSQIEMPDIVTLIIYIGGGVAVLISFILFFAQTLIYKPENN</sequence>
<feature type="transmembrane region" description="Helical" evidence="1">
    <location>
        <begin position="71"/>
        <end position="89"/>
    </location>
</feature>
<evidence type="ECO:0008006" key="4">
    <source>
        <dbReference type="Google" id="ProtNLM"/>
    </source>
</evidence>
<keyword evidence="1" id="KW-1133">Transmembrane helix</keyword>
<name>A0A558AS52_9STAP</name>
<keyword evidence="1" id="KW-0472">Membrane</keyword>
<keyword evidence="3" id="KW-1185">Reference proteome</keyword>
<protein>
    <recommendedName>
        <fullName evidence="4">Cbb3-type cytochrome c oxidase subunit I</fullName>
    </recommendedName>
</protein>
<evidence type="ECO:0000313" key="3">
    <source>
        <dbReference type="Proteomes" id="UP000315103"/>
    </source>
</evidence>
<reference evidence="2 3" key="1">
    <citation type="submission" date="2019-07" db="EMBL/GenBank/DDBJ databases">
        <title>Salinicoccus cyprini sp. nov., isolated from gastro-intestinal tract of mirror carp, Cyprinus carpio var. specularis, collected from Gobind Sagar Reservoir, Himachal Pradesh, India.</title>
        <authorList>
            <person name="Talwar C."/>
            <person name="Singh A.K."/>
            <person name="Lal R."/>
            <person name="Negi R.K."/>
        </authorList>
    </citation>
    <scope>NUCLEOTIDE SEQUENCE [LARGE SCALE GENOMIC DNA]</scope>
    <source>
        <strain evidence="2 3">CT19</strain>
    </source>
</reference>
<feature type="transmembrane region" description="Helical" evidence="1">
    <location>
        <begin position="101"/>
        <end position="125"/>
    </location>
</feature>
<dbReference type="RefSeq" id="WP_145290232.1">
    <property type="nucleotide sequence ID" value="NZ_VMSJ01000005.1"/>
</dbReference>